<comment type="caution">
    <text evidence="2">The sequence shown here is derived from an EMBL/GenBank/DDBJ whole genome shotgun (WGS) entry which is preliminary data.</text>
</comment>
<protein>
    <submittedName>
        <fullName evidence="2">Uncharacterized protein</fullName>
    </submittedName>
</protein>
<sequence length="92" mass="10869">MIEYFLKTGLFRNANHAIWFSFSIFFLLFFLLSQWGGWGKFILVLPIVWHASPLLHGLHVVRKNEVNEIYSADCIWFNAFMVGTYGFLMYIL</sequence>
<evidence type="ECO:0000313" key="2">
    <source>
        <dbReference type="EMBL" id="OGG54815.1"/>
    </source>
</evidence>
<dbReference type="EMBL" id="MFLC01000030">
    <property type="protein sequence ID" value="OGG54815.1"/>
    <property type="molecule type" value="Genomic_DNA"/>
</dbReference>
<evidence type="ECO:0000313" key="3">
    <source>
        <dbReference type="Proteomes" id="UP000177659"/>
    </source>
</evidence>
<name>A0A1F6D096_9BACT</name>
<feature type="transmembrane region" description="Helical" evidence="1">
    <location>
        <begin position="17"/>
        <end position="35"/>
    </location>
</feature>
<evidence type="ECO:0000256" key="1">
    <source>
        <dbReference type="SAM" id="Phobius"/>
    </source>
</evidence>
<keyword evidence="1" id="KW-1133">Transmembrane helix</keyword>
<organism evidence="2 3">
    <name type="scientific">Candidatus Kaiserbacteria bacterium RIFCSPHIGHO2_02_FULL_49_11</name>
    <dbReference type="NCBI Taxonomy" id="1798489"/>
    <lineage>
        <taxon>Bacteria</taxon>
        <taxon>Candidatus Kaiseribacteriota</taxon>
    </lineage>
</organism>
<keyword evidence="1" id="KW-0472">Membrane</keyword>
<feature type="transmembrane region" description="Helical" evidence="1">
    <location>
        <begin position="73"/>
        <end position="91"/>
    </location>
</feature>
<reference evidence="2 3" key="1">
    <citation type="journal article" date="2016" name="Nat. Commun.">
        <title>Thousands of microbial genomes shed light on interconnected biogeochemical processes in an aquifer system.</title>
        <authorList>
            <person name="Anantharaman K."/>
            <person name="Brown C.T."/>
            <person name="Hug L.A."/>
            <person name="Sharon I."/>
            <person name="Castelle C.J."/>
            <person name="Probst A.J."/>
            <person name="Thomas B.C."/>
            <person name="Singh A."/>
            <person name="Wilkins M.J."/>
            <person name="Karaoz U."/>
            <person name="Brodie E.L."/>
            <person name="Williams K.H."/>
            <person name="Hubbard S.S."/>
            <person name="Banfield J.F."/>
        </authorList>
    </citation>
    <scope>NUCLEOTIDE SEQUENCE [LARGE SCALE GENOMIC DNA]</scope>
</reference>
<gene>
    <name evidence="2" type="ORF">A3D62_02110</name>
</gene>
<dbReference type="Proteomes" id="UP000177659">
    <property type="component" value="Unassembled WGS sequence"/>
</dbReference>
<dbReference type="AlphaFoldDB" id="A0A1F6D096"/>
<accession>A0A1F6D096</accession>
<keyword evidence="1" id="KW-0812">Transmembrane</keyword>
<proteinExistence type="predicted"/>
<feature type="transmembrane region" description="Helical" evidence="1">
    <location>
        <begin position="41"/>
        <end position="61"/>
    </location>
</feature>